<reference evidence="3 4" key="1">
    <citation type="submission" date="2019-05" db="EMBL/GenBank/DDBJ databases">
        <title>Mikania micrantha, genome provides insights into the molecular mechanism of rapid growth.</title>
        <authorList>
            <person name="Liu B."/>
        </authorList>
    </citation>
    <scope>NUCLEOTIDE SEQUENCE [LARGE SCALE GENOMIC DNA]</scope>
    <source>
        <strain evidence="3">NLD-2019</strain>
        <tissue evidence="3">Leaf</tissue>
    </source>
</reference>
<dbReference type="OrthoDB" id="1434562at2759"/>
<dbReference type="SMART" id="SM00384">
    <property type="entry name" value="AT_hook"/>
    <property type="match status" value="2"/>
</dbReference>
<dbReference type="EMBL" id="SZYD01000007">
    <property type="protein sequence ID" value="KAD5802451.1"/>
    <property type="molecule type" value="Genomic_DNA"/>
</dbReference>
<proteinExistence type="predicted"/>
<keyword evidence="4" id="KW-1185">Reference proteome</keyword>
<gene>
    <name evidence="3" type="ORF">E3N88_13811</name>
</gene>
<dbReference type="Proteomes" id="UP000326396">
    <property type="component" value="Linkage Group LG15"/>
</dbReference>
<keyword evidence="1" id="KW-0805">Transcription regulation</keyword>
<evidence type="ECO:0000313" key="4">
    <source>
        <dbReference type="Proteomes" id="UP000326396"/>
    </source>
</evidence>
<dbReference type="InterPro" id="IPR017956">
    <property type="entry name" value="AT_hook_DNA-bd_motif"/>
</dbReference>
<evidence type="ECO:0000256" key="2">
    <source>
        <dbReference type="SAM" id="MobiDB-lite"/>
    </source>
</evidence>
<protein>
    <recommendedName>
        <fullName evidence="1">AT-hook motif nuclear-localized protein</fullName>
    </recommendedName>
</protein>
<comment type="domain">
    <text evidence="1">The PPC domain mediates interactions between AHL proteins.</text>
</comment>
<comment type="function">
    <text evidence="1">Transcription factor that specifically binds AT-rich DNA sequences related to the nuclear matrix attachment regions (MARs).</text>
</comment>
<comment type="subcellular location">
    <subcellularLocation>
        <location evidence="1">Nucleus</location>
    </subcellularLocation>
</comment>
<keyword evidence="1" id="KW-0539">Nucleus</keyword>
<accession>A0A5N6P1C2</accession>
<evidence type="ECO:0000256" key="1">
    <source>
        <dbReference type="RuleBase" id="RU367031"/>
    </source>
</evidence>
<organism evidence="3 4">
    <name type="scientific">Mikania micrantha</name>
    <name type="common">bitter vine</name>
    <dbReference type="NCBI Taxonomy" id="192012"/>
    <lineage>
        <taxon>Eukaryota</taxon>
        <taxon>Viridiplantae</taxon>
        <taxon>Streptophyta</taxon>
        <taxon>Embryophyta</taxon>
        <taxon>Tracheophyta</taxon>
        <taxon>Spermatophyta</taxon>
        <taxon>Magnoliopsida</taxon>
        <taxon>eudicotyledons</taxon>
        <taxon>Gunneridae</taxon>
        <taxon>Pentapetalae</taxon>
        <taxon>asterids</taxon>
        <taxon>campanulids</taxon>
        <taxon>Asterales</taxon>
        <taxon>Asteraceae</taxon>
        <taxon>Asteroideae</taxon>
        <taxon>Heliantheae alliance</taxon>
        <taxon>Eupatorieae</taxon>
        <taxon>Mikania</taxon>
    </lineage>
</organism>
<dbReference type="InterPro" id="IPR039605">
    <property type="entry name" value="AHL"/>
</dbReference>
<dbReference type="PANTHER" id="PTHR31500:SF115">
    <property type="entry name" value="AT-HOOK MOTIF NUCLEAR-LOCALIZED PROTEIN"/>
    <property type="match status" value="1"/>
</dbReference>
<dbReference type="GO" id="GO:0005634">
    <property type="term" value="C:nucleus"/>
    <property type="evidence" value="ECO:0007669"/>
    <property type="project" value="UniProtKB-SubCell"/>
</dbReference>
<feature type="region of interest" description="Disordered" evidence="2">
    <location>
        <begin position="254"/>
        <end position="292"/>
    </location>
</feature>
<name>A0A5N6P1C2_9ASTR</name>
<feature type="compositionally biased region" description="Polar residues" evidence="2">
    <location>
        <begin position="259"/>
        <end position="274"/>
    </location>
</feature>
<keyword evidence="1" id="KW-0238">DNA-binding</keyword>
<keyword evidence="1" id="KW-0804">Transcription</keyword>
<evidence type="ECO:0000313" key="3">
    <source>
        <dbReference type="EMBL" id="KAD5802451.1"/>
    </source>
</evidence>
<dbReference type="AlphaFoldDB" id="A0A5N6P1C2"/>
<dbReference type="PANTHER" id="PTHR31500">
    <property type="entry name" value="AT-HOOK MOTIF NUCLEAR-LOCALIZED PROTEIN 9"/>
    <property type="match status" value="1"/>
</dbReference>
<comment type="caution">
    <text evidence="3">The sequence shown here is derived from an EMBL/GenBank/DDBJ whole genome shotgun (WGS) entry which is preliminary data.</text>
</comment>
<sequence length="315" mass="34800">MDHQILNIAHVVRDAGLPRTTTLMTPYWGVRYHLKEYSTRAPENSKELFNLRHASLRNAIERAFGVLKKRIARLQKNDNIKVETIKELDDLLTANEVTLENEYNNDDDIQILDSMTFHPLESSNAKKNKSKKRKLDDYDEAVNSMLISSIANVANAIGEGNKILERVYHQEYTGEEIYKELELMGLESHEVPMALNFLATNQGKARTLFTCPLQIRIGPAKKKRGRPRKYSPSSDGNIALGLAPSPVNTVPNLAGGVNLESSNDGSGGTLNVDSSAKKHRGRPPGSGKKQLDALGLPGVGFTPHVIIVKAGEVIL</sequence>
<dbReference type="GO" id="GO:0003680">
    <property type="term" value="F:minor groove of adenine-thymine-rich DNA binding"/>
    <property type="evidence" value="ECO:0007669"/>
    <property type="project" value="UniProtKB-UniRule"/>
</dbReference>